<proteinExistence type="predicted"/>
<evidence type="ECO:0000313" key="6">
    <source>
        <dbReference type="Proteomes" id="UP000351155"/>
    </source>
</evidence>
<evidence type="ECO:0000313" key="5">
    <source>
        <dbReference type="EMBL" id="VFS43000.1"/>
    </source>
</evidence>
<dbReference type="SUPFAM" id="SSF81665">
    <property type="entry name" value="Calcium ATPase, transmembrane domain M"/>
    <property type="match status" value="1"/>
</dbReference>
<dbReference type="GO" id="GO:0006883">
    <property type="term" value="P:intracellular sodium ion homeostasis"/>
    <property type="evidence" value="ECO:0007669"/>
    <property type="project" value="TreeGrafter"/>
</dbReference>
<feature type="domain" description="Cation-transporting P-type ATPase N-terminal" evidence="4">
    <location>
        <begin position="48"/>
        <end position="121"/>
    </location>
</feature>
<dbReference type="Pfam" id="PF00690">
    <property type="entry name" value="Cation_ATPase_N"/>
    <property type="match status" value="1"/>
</dbReference>
<dbReference type="Proteomes" id="UP000351155">
    <property type="component" value="Unassembled WGS sequence"/>
</dbReference>
<evidence type="ECO:0000256" key="2">
    <source>
        <dbReference type="ARBA" id="ARBA00022475"/>
    </source>
</evidence>
<dbReference type="GO" id="GO:0030007">
    <property type="term" value="P:intracellular potassium ion homeostasis"/>
    <property type="evidence" value="ECO:0007669"/>
    <property type="project" value="TreeGrafter"/>
</dbReference>
<dbReference type="GO" id="GO:1990573">
    <property type="term" value="P:potassium ion import across plasma membrane"/>
    <property type="evidence" value="ECO:0007669"/>
    <property type="project" value="TreeGrafter"/>
</dbReference>
<dbReference type="PANTHER" id="PTHR43294">
    <property type="entry name" value="SODIUM/POTASSIUM-TRANSPORTING ATPASE SUBUNIT ALPHA"/>
    <property type="match status" value="1"/>
</dbReference>
<keyword evidence="3" id="KW-1133">Transmembrane helix</keyword>
<keyword evidence="5" id="KW-0378">Hydrolase</keyword>
<dbReference type="AlphaFoldDB" id="A0A484Z3A5"/>
<gene>
    <name evidence="5" type="primary">mgtA_3</name>
    <name evidence="5" type="ORF">NCTC12126_04766</name>
</gene>
<dbReference type="InterPro" id="IPR050510">
    <property type="entry name" value="Cation_transp_ATPase_P-type"/>
</dbReference>
<dbReference type="GO" id="GO:0005886">
    <property type="term" value="C:plasma membrane"/>
    <property type="evidence" value="ECO:0007669"/>
    <property type="project" value="UniProtKB-SubCell"/>
</dbReference>
<accession>A0A484Z3A5</accession>
<evidence type="ECO:0000256" key="3">
    <source>
        <dbReference type="SAM" id="Phobius"/>
    </source>
</evidence>
<dbReference type="GO" id="GO:0016787">
    <property type="term" value="F:hydrolase activity"/>
    <property type="evidence" value="ECO:0007669"/>
    <property type="project" value="UniProtKB-KW"/>
</dbReference>
<comment type="subcellular location">
    <subcellularLocation>
        <location evidence="1">Cell membrane</location>
        <topology evidence="1">Multi-pass membrane protein</topology>
    </subcellularLocation>
</comment>
<feature type="transmembrane region" description="Helical" evidence="3">
    <location>
        <begin position="123"/>
        <end position="141"/>
    </location>
</feature>
<keyword evidence="3" id="KW-0812">Transmembrane</keyword>
<reference evidence="5 6" key="1">
    <citation type="submission" date="2019-03" db="EMBL/GenBank/DDBJ databases">
        <authorList>
            <consortium name="Pathogen Informatics"/>
        </authorList>
    </citation>
    <scope>NUCLEOTIDE SEQUENCE [LARGE SCALE GENOMIC DNA]</scope>
    <source>
        <strain evidence="5 6">NCTC12126</strain>
    </source>
</reference>
<keyword evidence="2" id="KW-1003">Cell membrane</keyword>
<organism evidence="5 6">
    <name type="scientific">Enterobacter cancerogenus</name>
    <dbReference type="NCBI Taxonomy" id="69218"/>
    <lineage>
        <taxon>Bacteria</taxon>
        <taxon>Pseudomonadati</taxon>
        <taxon>Pseudomonadota</taxon>
        <taxon>Gammaproteobacteria</taxon>
        <taxon>Enterobacterales</taxon>
        <taxon>Enterobacteriaceae</taxon>
        <taxon>Enterobacter</taxon>
        <taxon>Enterobacter cloacae complex</taxon>
    </lineage>
</organism>
<evidence type="ECO:0000256" key="1">
    <source>
        <dbReference type="ARBA" id="ARBA00004651"/>
    </source>
</evidence>
<dbReference type="GO" id="GO:1902600">
    <property type="term" value="P:proton transmembrane transport"/>
    <property type="evidence" value="ECO:0007669"/>
    <property type="project" value="TreeGrafter"/>
</dbReference>
<dbReference type="PANTHER" id="PTHR43294:SF21">
    <property type="entry name" value="CATION TRANSPORTING ATPASE"/>
    <property type="match status" value="1"/>
</dbReference>
<sequence>MLKNITRQLLAQLSRHLPRRLTERDPLPNAKHLAGAAIPASLTERCLNVAAMDENEVWRAFGGHPEGLNALEVEKIRAVHGDNQIPAQKPSPWWVHLWHCYRNPFNLLLTVLGIISYATEDLFAAGVIALMVGISTLLNFIQEARSTKAADALKAMVSNTATVSRVD</sequence>
<dbReference type="InterPro" id="IPR004014">
    <property type="entry name" value="ATPase_P-typ_cation-transptr_N"/>
</dbReference>
<name>A0A484Z3A5_9ENTR</name>
<protein>
    <submittedName>
        <fullName evidence="5">Magnesium-transporting ATPase MgtA</fullName>
        <ecNumber evidence="5">3.6.3.2</ecNumber>
    </submittedName>
</protein>
<dbReference type="GO" id="GO:0036376">
    <property type="term" value="P:sodium ion export across plasma membrane"/>
    <property type="evidence" value="ECO:0007669"/>
    <property type="project" value="TreeGrafter"/>
</dbReference>
<dbReference type="GO" id="GO:0005391">
    <property type="term" value="F:P-type sodium:potassium-exchanging transporter activity"/>
    <property type="evidence" value="ECO:0007669"/>
    <property type="project" value="TreeGrafter"/>
</dbReference>
<dbReference type="Gene3D" id="2.70.150.10">
    <property type="entry name" value="Calcium-transporting ATPase, cytoplasmic transduction domain A"/>
    <property type="match status" value="1"/>
</dbReference>
<dbReference type="SMART" id="SM00831">
    <property type="entry name" value="Cation_ATPase_N"/>
    <property type="match status" value="1"/>
</dbReference>
<dbReference type="EC" id="3.6.3.2" evidence="5"/>
<dbReference type="EMBL" id="CAADIW010000056">
    <property type="protein sequence ID" value="VFS43000.1"/>
    <property type="molecule type" value="Genomic_DNA"/>
</dbReference>
<keyword evidence="3" id="KW-0472">Membrane</keyword>
<evidence type="ECO:0000259" key="4">
    <source>
        <dbReference type="SMART" id="SM00831"/>
    </source>
</evidence>
<dbReference type="InterPro" id="IPR023298">
    <property type="entry name" value="ATPase_P-typ_TM_dom_sf"/>
</dbReference>
<dbReference type="Gene3D" id="1.20.1110.10">
    <property type="entry name" value="Calcium-transporting ATPase, transmembrane domain"/>
    <property type="match status" value="1"/>
</dbReference>